<name>D9SPX5_CLOC7</name>
<dbReference type="eggNOG" id="ENOG50343EE">
    <property type="taxonomic scope" value="Bacteria"/>
</dbReference>
<proteinExistence type="predicted"/>
<dbReference type="RefSeq" id="WP_010074437.1">
    <property type="nucleotide sequence ID" value="NC_014393.1"/>
</dbReference>
<dbReference type="AlphaFoldDB" id="D9SPX5"/>
<keyword evidence="3" id="KW-1185">Reference proteome</keyword>
<evidence type="ECO:0000313" key="3">
    <source>
        <dbReference type="Proteomes" id="UP000002730"/>
    </source>
</evidence>
<gene>
    <name evidence="2" type="ordered locus">Clocel_2395</name>
</gene>
<dbReference type="HOGENOM" id="CLU_665155_0_0_9"/>
<dbReference type="Proteomes" id="UP000002730">
    <property type="component" value="Chromosome"/>
</dbReference>
<evidence type="ECO:0000256" key="1">
    <source>
        <dbReference type="SAM" id="Phobius"/>
    </source>
</evidence>
<dbReference type="OrthoDB" id="2593228at2"/>
<dbReference type="SUPFAM" id="SSF51126">
    <property type="entry name" value="Pectin lyase-like"/>
    <property type="match status" value="1"/>
</dbReference>
<protein>
    <recommendedName>
        <fullName evidence="4">Pectate lyase superfamily protein domain-containing protein</fullName>
    </recommendedName>
</protein>
<sequence length="408" mass="45837">MIKLRNRKKFEIRFLIFSLLLFSFACIYNYSENKYSEVEKTKEINQSSTYVQNKEESKEIISRSLGDYPLQANEIGVTDERYSYGDVRRYGVFPYDNSLLNNYKLVKNALDNARNLGYEVFFPKGLYKTQLNISQSNLVIRFEEGAELTGLVHIFVENSKNKIKNITIRGTIVTYDRFGTRNVDGLTVDAIHVKSDGLKATDYPNIKGRGVHISPGTTNMKCKLIEVDDLDSAGHNNVAAVEIDGASNNPSNLFIGKIWVKKSDVHGVYLTGNRHIIGEIQVDEYGADAYKMKSSIEDSDSIKQSKELKGVWLNKCSDTIIKNITVKNVNTIRPNVKCDVFLDEVGKGKNTKSVRIDNIKCFPVGKSEGVIISNSSYIINNISAQNSNGESFVVMDKSSKAIVKNIIE</sequence>
<evidence type="ECO:0008006" key="4">
    <source>
        <dbReference type="Google" id="ProtNLM"/>
    </source>
</evidence>
<evidence type="ECO:0000313" key="2">
    <source>
        <dbReference type="EMBL" id="ADL52111.1"/>
    </source>
</evidence>
<dbReference type="InterPro" id="IPR011050">
    <property type="entry name" value="Pectin_lyase_fold/virulence"/>
</dbReference>
<dbReference type="PROSITE" id="PS51257">
    <property type="entry name" value="PROKAR_LIPOPROTEIN"/>
    <property type="match status" value="1"/>
</dbReference>
<dbReference type="KEGG" id="ccb:Clocel_2395"/>
<organism evidence="2 3">
    <name type="scientific">Clostridium cellulovorans (strain ATCC 35296 / DSM 3052 / OCM 3 / 743B)</name>
    <dbReference type="NCBI Taxonomy" id="573061"/>
    <lineage>
        <taxon>Bacteria</taxon>
        <taxon>Bacillati</taxon>
        <taxon>Bacillota</taxon>
        <taxon>Clostridia</taxon>
        <taxon>Eubacteriales</taxon>
        <taxon>Clostridiaceae</taxon>
        <taxon>Clostridium</taxon>
    </lineage>
</organism>
<keyword evidence="1" id="KW-0812">Transmembrane</keyword>
<reference evidence="2 3" key="1">
    <citation type="submission" date="2010-08" db="EMBL/GenBank/DDBJ databases">
        <title>Complete sequence of Clostridium cellulovorans 743B.</title>
        <authorList>
            <consortium name="US DOE Joint Genome Institute"/>
            <person name="Lucas S."/>
            <person name="Copeland A."/>
            <person name="Lapidus A."/>
            <person name="Cheng J.-F."/>
            <person name="Bruce D."/>
            <person name="Goodwin L."/>
            <person name="Pitluck S."/>
            <person name="Chertkov O."/>
            <person name="Detter J.C."/>
            <person name="Han C."/>
            <person name="Tapia R."/>
            <person name="Land M."/>
            <person name="Hauser L."/>
            <person name="Chang Y.-J."/>
            <person name="Jeffries C."/>
            <person name="Kyrpides N."/>
            <person name="Ivanova N."/>
            <person name="Mikhailova N."/>
            <person name="Hemme C.L."/>
            <person name="Woyke T."/>
        </authorList>
    </citation>
    <scope>NUCLEOTIDE SEQUENCE [LARGE SCALE GENOMIC DNA]</scope>
    <source>
        <strain evidence="3">ATCC 35296 / DSM 3052 / OCM 3 / 743B</strain>
    </source>
</reference>
<feature type="transmembrane region" description="Helical" evidence="1">
    <location>
        <begin position="12"/>
        <end position="30"/>
    </location>
</feature>
<accession>D9SPX5</accession>
<keyword evidence="1" id="KW-1133">Transmembrane helix</keyword>
<keyword evidence="1" id="KW-0472">Membrane</keyword>
<dbReference type="EMBL" id="CP002160">
    <property type="protein sequence ID" value="ADL52111.1"/>
    <property type="molecule type" value="Genomic_DNA"/>
</dbReference>